<evidence type="ECO:0000259" key="4">
    <source>
        <dbReference type="Pfam" id="PF08242"/>
    </source>
</evidence>
<dbReference type="Proteomes" id="UP001443914">
    <property type="component" value="Unassembled WGS sequence"/>
</dbReference>
<evidence type="ECO:0000256" key="2">
    <source>
        <dbReference type="ARBA" id="ARBA00022603"/>
    </source>
</evidence>
<evidence type="ECO:0000256" key="3">
    <source>
        <dbReference type="ARBA" id="ARBA00022679"/>
    </source>
</evidence>
<dbReference type="InterPro" id="IPR019410">
    <property type="entry name" value="Methyltransf_16"/>
</dbReference>
<gene>
    <name evidence="5" type="ORF">RND81_03G142100</name>
</gene>
<accession>A0AAW1M7E8</accession>
<dbReference type="PANTHER" id="PTHR22809">
    <property type="entry name" value="METHYLTRANSFERASE-RELATED"/>
    <property type="match status" value="1"/>
</dbReference>
<dbReference type="PANTHER" id="PTHR22809:SF5">
    <property type="entry name" value="TRNA N(3)-METHYLCYTIDINE METHYLTRANSFERASE METTL6"/>
    <property type="match status" value="1"/>
</dbReference>
<dbReference type="GO" id="GO:0008757">
    <property type="term" value="F:S-adenosylmethionine-dependent methyltransferase activity"/>
    <property type="evidence" value="ECO:0007669"/>
    <property type="project" value="UniProtKB-ARBA"/>
</dbReference>
<dbReference type="SUPFAM" id="SSF53335">
    <property type="entry name" value="S-adenosyl-L-methionine-dependent methyltransferases"/>
    <property type="match status" value="2"/>
</dbReference>
<dbReference type="GO" id="GO:0032259">
    <property type="term" value="P:methylation"/>
    <property type="evidence" value="ECO:0007669"/>
    <property type="project" value="UniProtKB-KW"/>
</dbReference>
<dbReference type="AlphaFoldDB" id="A0AAW1M7E8"/>
<dbReference type="InterPro" id="IPR013217">
    <property type="entry name" value="Methyltransf_12"/>
</dbReference>
<protein>
    <recommendedName>
        <fullName evidence="4">Methyltransferase type 12 domain-containing protein</fullName>
    </recommendedName>
</protein>
<feature type="domain" description="Methyltransferase type 12" evidence="4">
    <location>
        <begin position="79"/>
        <end position="179"/>
    </location>
</feature>
<dbReference type="GO" id="GO:0008173">
    <property type="term" value="F:RNA methyltransferase activity"/>
    <property type="evidence" value="ECO:0007669"/>
    <property type="project" value="UniProtKB-ARBA"/>
</dbReference>
<keyword evidence="3" id="KW-0808">Transferase</keyword>
<name>A0AAW1M7E8_SAPOF</name>
<dbReference type="Gene3D" id="3.40.50.150">
    <property type="entry name" value="Vaccinia Virus protein VP39"/>
    <property type="match status" value="2"/>
</dbReference>
<reference evidence="5" key="1">
    <citation type="submission" date="2024-03" db="EMBL/GenBank/DDBJ databases">
        <title>WGS assembly of Saponaria officinalis var. Norfolk2.</title>
        <authorList>
            <person name="Jenkins J."/>
            <person name="Shu S."/>
            <person name="Grimwood J."/>
            <person name="Barry K."/>
            <person name="Goodstein D."/>
            <person name="Schmutz J."/>
            <person name="Leebens-Mack J."/>
            <person name="Osbourn A."/>
        </authorList>
    </citation>
    <scope>NUCLEOTIDE SEQUENCE [LARGE SCALE GENOMIC DNA]</scope>
    <source>
        <strain evidence="5">JIC</strain>
    </source>
</reference>
<comment type="similarity">
    <text evidence="1">Belongs to the methyltransferase superfamily. METL family.</text>
</comment>
<evidence type="ECO:0000313" key="5">
    <source>
        <dbReference type="EMBL" id="KAK9741995.1"/>
    </source>
</evidence>
<dbReference type="Pfam" id="PF10294">
    <property type="entry name" value="Methyltransf_16"/>
    <property type="match status" value="1"/>
</dbReference>
<organism evidence="5 6">
    <name type="scientific">Saponaria officinalis</name>
    <name type="common">Common soapwort</name>
    <name type="synonym">Lychnis saponaria</name>
    <dbReference type="NCBI Taxonomy" id="3572"/>
    <lineage>
        <taxon>Eukaryota</taxon>
        <taxon>Viridiplantae</taxon>
        <taxon>Streptophyta</taxon>
        <taxon>Embryophyta</taxon>
        <taxon>Tracheophyta</taxon>
        <taxon>Spermatophyta</taxon>
        <taxon>Magnoliopsida</taxon>
        <taxon>eudicotyledons</taxon>
        <taxon>Gunneridae</taxon>
        <taxon>Pentapetalae</taxon>
        <taxon>Caryophyllales</taxon>
        <taxon>Caryophyllaceae</taxon>
        <taxon>Caryophylleae</taxon>
        <taxon>Saponaria</taxon>
    </lineage>
</organism>
<dbReference type="InterPro" id="IPR029063">
    <property type="entry name" value="SAM-dependent_MTases_sf"/>
</dbReference>
<dbReference type="InterPro" id="IPR026113">
    <property type="entry name" value="METTL2/6/8-like"/>
</dbReference>
<evidence type="ECO:0000313" key="6">
    <source>
        <dbReference type="Proteomes" id="UP001443914"/>
    </source>
</evidence>
<keyword evidence="6" id="KW-1185">Reference proteome</keyword>
<dbReference type="CDD" id="cd02440">
    <property type="entry name" value="AdoMet_MTases"/>
    <property type="match status" value="2"/>
</dbReference>
<keyword evidence="2" id="KW-0489">Methyltransferase</keyword>
<proteinExistence type="inferred from homology"/>
<comment type="caution">
    <text evidence="5">The sequence shown here is derived from an EMBL/GenBank/DDBJ whole genome shotgun (WGS) entry which is preliminary data.</text>
</comment>
<dbReference type="EMBL" id="JBDFQZ010000003">
    <property type="protein sequence ID" value="KAK9741995.1"/>
    <property type="molecule type" value="Genomic_DNA"/>
</dbReference>
<sequence length="558" mass="62690">MESNSPESVEQQAATTKIQIYPTPNSGISPFWREKYERDAKKYWDVFYKRHQDKFFKDRHYLDKEWGRYFTGAGGKVHLEVGCGAGNTIFPLRATYPDVFVHACDFSQRAISLVKSHKEYTETFINAFVCDLTSNDLSKQIAPSSVDIVTMIFVLSAVSPEKMPLVMQNIRKVLKPNGLVLFRDYATGDLAQERLICKDQKISENFYVRGDGTRAFYFSDEYLRHLFEDNGFGTEEIELCCKQVENRSRELIMNRRWIQGVFSSKAGSNGLDNLCKETLHTKSVENGDTEGVTHNNHTEDVDISEGVAIDMFGVTPSEDEVDVTFGNLNFKIKVVSKEYQHTCKSTGLMIWESARLMASILVENPSITSGKRVLELGCGCAGICSMVAAEYAHLVVATDGDPKALDLLSQNIAKNTTKPDKLLVSPLQWGNNDHIEAIKKLNSGFDIILGTDVTYIPEAILPLFETAQKLISSKDATEQRSEPEPEAALILCHILRRVDEPSIISAAARYGFKLVERWPSESESSSDAQSIMSCWFCKMNLKDIIPSTALSIMYFQKA</sequence>
<evidence type="ECO:0000256" key="1">
    <source>
        <dbReference type="ARBA" id="ARBA00009725"/>
    </source>
</evidence>
<dbReference type="Pfam" id="PF08242">
    <property type="entry name" value="Methyltransf_12"/>
    <property type="match status" value="1"/>
</dbReference>